<dbReference type="AlphaFoldDB" id="A0AAD5V004"/>
<accession>A0AAD5V004</accession>
<gene>
    <name evidence="2" type="ORF">NLI96_g6926</name>
</gene>
<evidence type="ECO:0000313" key="3">
    <source>
        <dbReference type="Proteomes" id="UP001212997"/>
    </source>
</evidence>
<feature type="signal peptide" evidence="1">
    <location>
        <begin position="1"/>
        <end position="23"/>
    </location>
</feature>
<protein>
    <submittedName>
        <fullName evidence="2">Uncharacterized protein</fullName>
    </submittedName>
</protein>
<organism evidence="2 3">
    <name type="scientific">Meripilus lineatus</name>
    <dbReference type="NCBI Taxonomy" id="2056292"/>
    <lineage>
        <taxon>Eukaryota</taxon>
        <taxon>Fungi</taxon>
        <taxon>Dikarya</taxon>
        <taxon>Basidiomycota</taxon>
        <taxon>Agaricomycotina</taxon>
        <taxon>Agaricomycetes</taxon>
        <taxon>Polyporales</taxon>
        <taxon>Meripilaceae</taxon>
        <taxon>Meripilus</taxon>
    </lineage>
</organism>
<feature type="chain" id="PRO_5042092070" evidence="1">
    <location>
        <begin position="24"/>
        <end position="286"/>
    </location>
</feature>
<reference evidence="2" key="1">
    <citation type="submission" date="2022-07" db="EMBL/GenBank/DDBJ databases">
        <title>Genome Sequence of Physisporinus lineatus.</title>
        <authorList>
            <person name="Buettner E."/>
        </authorList>
    </citation>
    <scope>NUCLEOTIDE SEQUENCE</scope>
    <source>
        <strain evidence="2">VT162</strain>
    </source>
</reference>
<keyword evidence="3" id="KW-1185">Reference proteome</keyword>
<sequence>MPSSACLFKYLSVALAIVAPVLGATPTVTTRSEGISSLFPVGGPVKSLTDPAVLARAPAPQTNAERLRRGLSPFKPRSFTRNSLHARTSATPCTPHTGVIKITYDGFEGYVPKDVTVLGLYASTSVVADALSVTFCSPSDIDEAFDITTLNGPLPTFPFLGLVPRFGDDISLLPHPGSWNYLHFTATGQSPDLIQGDSAFSVAISSTEKFRSTIWKLNPTTNELAIKWVDPNSGNTVDIAIFLIIGEYNALSATGDLALFNSHWGTDFPQVTLTFQENAPVGPGAE</sequence>
<name>A0AAD5V004_9APHY</name>
<evidence type="ECO:0000256" key="1">
    <source>
        <dbReference type="SAM" id="SignalP"/>
    </source>
</evidence>
<dbReference type="Proteomes" id="UP001212997">
    <property type="component" value="Unassembled WGS sequence"/>
</dbReference>
<evidence type="ECO:0000313" key="2">
    <source>
        <dbReference type="EMBL" id="KAJ3482527.1"/>
    </source>
</evidence>
<keyword evidence="1" id="KW-0732">Signal</keyword>
<proteinExistence type="predicted"/>
<comment type="caution">
    <text evidence="2">The sequence shown here is derived from an EMBL/GenBank/DDBJ whole genome shotgun (WGS) entry which is preliminary data.</text>
</comment>
<dbReference type="EMBL" id="JANAWD010000269">
    <property type="protein sequence ID" value="KAJ3482527.1"/>
    <property type="molecule type" value="Genomic_DNA"/>
</dbReference>